<keyword evidence="8" id="KW-1185">Reference proteome</keyword>
<dbReference type="GO" id="GO:0005506">
    <property type="term" value="F:iron ion binding"/>
    <property type="evidence" value="ECO:0007669"/>
    <property type="project" value="InterPro"/>
</dbReference>
<accession>F8Q5E6</accession>
<dbReference type="CDD" id="cd11041">
    <property type="entry name" value="CYP503A1-like"/>
    <property type="match status" value="1"/>
</dbReference>
<evidence type="ECO:0000256" key="6">
    <source>
        <dbReference type="PIRSR" id="PIRSR602403-1"/>
    </source>
</evidence>
<dbReference type="STRING" id="936435.F8Q5E6"/>
<name>F8Q5E6_SERL3</name>
<keyword evidence="3 6" id="KW-0479">Metal-binding</keyword>
<keyword evidence="5 6" id="KW-0408">Iron</keyword>
<evidence type="ECO:0000256" key="1">
    <source>
        <dbReference type="ARBA" id="ARBA00001971"/>
    </source>
</evidence>
<evidence type="ECO:0000256" key="3">
    <source>
        <dbReference type="ARBA" id="ARBA00022723"/>
    </source>
</evidence>
<dbReference type="InParanoid" id="F8Q5E6"/>
<dbReference type="InterPro" id="IPR001128">
    <property type="entry name" value="Cyt_P450"/>
</dbReference>
<proteinExistence type="inferred from homology"/>
<dbReference type="GO" id="GO:0016705">
    <property type="term" value="F:oxidoreductase activity, acting on paired donors, with incorporation or reduction of molecular oxygen"/>
    <property type="evidence" value="ECO:0007669"/>
    <property type="project" value="InterPro"/>
</dbReference>
<dbReference type="GO" id="GO:0020037">
    <property type="term" value="F:heme binding"/>
    <property type="evidence" value="ECO:0007669"/>
    <property type="project" value="InterPro"/>
</dbReference>
<dbReference type="GO" id="GO:0004497">
    <property type="term" value="F:monooxygenase activity"/>
    <property type="evidence" value="ECO:0007669"/>
    <property type="project" value="InterPro"/>
</dbReference>
<sequence>MSRYSNHFTLPAHIYVLSTPPVRIPRTLCIGIPAVGFSGPFSSWLGAIQLWLDSPRLLRKGHRNNPGRAFQLPHADRWVVYVTDPQLVKEISTIPPNRLSLLEASNDMLQAPYTGIHQEQQIIDIIKYRLVRSWTSIVPTVYEEAAEALSQYIPSTTEWTAVPAFATVSDVTSRIAARMFVGLPKAHDMEYTRLSAEWAHGVINAGVVLNMFPKILRPLVCWIHNPPAHTLKLVFKNIASLIEERKSLLATKDLEKSDRHNDLLSWLIQGDTANAMDPLLITRKLLSVNFATIHTLSSVGTHVLYYLAAHPEYVEPLRAEITSALGQGHGIKHALDHMYTLESFLKESLRLSPVSAVSMLRKAIQPITLSDGSHLPIGTLLMVSPLPVHMSSELYEDAEVFDGFRFHKAESQSPNQMAIPSLDYFPFGYGSLACPGRLIAVSLLKVLLTHILLGYDIKLQGDTRPADKWIGTLCFPNDLAKIFFRKRVKQ</sequence>
<comment type="cofactor">
    <cofactor evidence="1 6">
        <name>heme</name>
        <dbReference type="ChEBI" id="CHEBI:30413"/>
    </cofactor>
</comment>
<keyword evidence="4" id="KW-0560">Oxidoreductase</keyword>
<dbReference type="SUPFAM" id="SSF48264">
    <property type="entry name" value="Cytochrome P450"/>
    <property type="match status" value="1"/>
</dbReference>
<dbReference type="InterPro" id="IPR002403">
    <property type="entry name" value="Cyt_P450_E_grp-IV"/>
</dbReference>
<reference evidence="8" key="1">
    <citation type="journal article" date="2011" name="Science">
        <title>The plant cell wall-decomposing machinery underlies the functional diversity of forest fungi.</title>
        <authorList>
            <person name="Eastwood D.C."/>
            <person name="Floudas D."/>
            <person name="Binder M."/>
            <person name="Majcherczyk A."/>
            <person name="Schneider P."/>
            <person name="Aerts A."/>
            <person name="Asiegbu F.O."/>
            <person name="Baker S.E."/>
            <person name="Barry K."/>
            <person name="Bendiksby M."/>
            <person name="Blumentritt M."/>
            <person name="Coutinho P.M."/>
            <person name="Cullen D."/>
            <person name="de Vries R.P."/>
            <person name="Gathman A."/>
            <person name="Goodell B."/>
            <person name="Henrissat B."/>
            <person name="Ihrmark K."/>
            <person name="Kauserud H."/>
            <person name="Kohler A."/>
            <person name="LaButti K."/>
            <person name="Lapidus A."/>
            <person name="Lavin J.L."/>
            <person name="Lee Y.-H."/>
            <person name="Lindquist E."/>
            <person name="Lilly W."/>
            <person name="Lucas S."/>
            <person name="Morin E."/>
            <person name="Murat C."/>
            <person name="Oguiza J.A."/>
            <person name="Park J."/>
            <person name="Pisabarro A.G."/>
            <person name="Riley R."/>
            <person name="Rosling A."/>
            <person name="Salamov A."/>
            <person name="Schmidt O."/>
            <person name="Schmutz J."/>
            <person name="Skrede I."/>
            <person name="Stenlid J."/>
            <person name="Wiebenga A."/>
            <person name="Xie X."/>
            <person name="Kuees U."/>
            <person name="Hibbett D.S."/>
            <person name="Hoffmeister D."/>
            <person name="Hoegberg N."/>
            <person name="Martin F."/>
            <person name="Grigoriev I.V."/>
            <person name="Watkinson S.C."/>
        </authorList>
    </citation>
    <scope>NUCLEOTIDE SEQUENCE [LARGE SCALE GENOMIC DNA]</scope>
    <source>
        <strain evidence="8">strain S7.3</strain>
    </source>
</reference>
<dbReference type="Gene3D" id="1.10.630.10">
    <property type="entry name" value="Cytochrome P450"/>
    <property type="match status" value="1"/>
</dbReference>
<dbReference type="PRINTS" id="PR00465">
    <property type="entry name" value="EP450IV"/>
</dbReference>
<feature type="binding site" description="axial binding residue" evidence="6">
    <location>
        <position position="434"/>
    </location>
    <ligand>
        <name>heme</name>
        <dbReference type="ChEBI" id="CHEBI:30413"/>
    </ligand>
    <ligandPart>
        <name>Fe</name>
        <dbReference type="ChEBI" id="CHEBI:18248"/>
    </ligandPart>
</feature>
<evidence type="ECO:0000256" key="5">
    <source>
        <dbReference type="ARBA" id="ARBA00023004"/>
    </source>
</evidence>
<evidence type="ECO:0000256" key="2">
    <source>
        <dbReference type="ARBA" id="ARBA00010617"/>
    </source>
</evidence>
<keyword evidence="6" id="KW-0349">Heme</keyword>
<protein>
    <recommendedName>
        <fullName evidence="9">Cytochrome P450</fullName>
    </recommendedName>
</protein>
<comment type="similarity">
    <text evidence="2">Belongs to the cytochrome P450 family.</text>
</comment>
<dbReference type="EMBL" id="GL945484">
    <property type="protein sequence ID" value="EGN96417.1"/>
    <property type="molecule type" value="Genomic_DNA"/>
</dbReference>
<dbReference type="AlphaFoldDB" id="F8Q5E6"/>
<evidence type="ECO:0000313" key="7">
    <source>
        <dbReference type="EMBL" id="EGN96417.1"/>
    </source>
</evidence>
<dbReference type="HOGENOM" id="CLU_022195_0_2_1"/>
<dbReference type="OMA" id="RWLIANE"/>
<dbReference type="OrthoDB" id="1844152at2759"/>
<gene>
    <name evidence="7" type="ORF">SERLA73DRAFT_186167</name>
</gene>
<dbReference type="Proteomes" id="UP000008063">
    <property type="component" value="Unassembled WGS sequence"/>
</dbReference>
<dbReference type="InterPro" id="IPR036396">
    <property type="entry name" value="Cyt_P450_sf"/>
</dbReference>
<evidence type="ECO:0000313" key="8">
    <source>
        <dbReference type="Proteomes" id="UP000008063"/>
    </source>
</evidence>
<dbReference type="PANTHER" id="PTHR46206">
    <property type="entry name" value="CYTOCHROME P450"/>
    <property type="match status" value="1"/>
</dbReference>
<evidence type="ECO:0000256" key="4">
    <source>
        <dbReference type="ARBA" id="ARBA00023002"/>
    </source>
</evidence>
<organism evidence="8">
    <name type="scientific">Serpula lacrymans var. lacrymans (strain S7.3)</name>
    <name type="common">Dry rot fungus</name>
    <dbReference type="NCBI Taxonomy" id="936435"/>
    <lineage>
        <taxon>Eukaryota</taxon>
        <taxon>Fungi</taxon>
        <taxon>Dikarya</taxon>
        <taxon>Basidiomycota</taxon>
        <taxon>Agaricomycotina</taxon>
        <taxon>Agaricomycetes</taxon>
        <taxon>Agaricomycetidae</taxon>
        <taxon>Boletales</taxon>
        <taxon>Coniophorineae</taxon>
        <taxon>Serpulaceae</taxon>
        <taxon>Serpula</taxon>
    </lineage>
</organism>
<evidence type="ECO:0008006" key="9">
    <source>
        <dbReference type="Google" id="ProtNLM"/>
    </source>
</evidence>
<dbReference type="eggNOG" id="KOG0157">
    <property type="taxonomic scope" value="Eukaryota"/>
</dbReference>
<dbReference type="Pfam" id="PF00067">
    <property type="entry name" value="p450"/>
    <property type="match status" value="1"/>
</dbReference>